<gene>
    <name evidence="7" type="primary">dut</name>
    <name evidence="7" type="ORF">ACFFII_04175</name>
</gene>
<keyword evidence="3 7" id="KW-0378">Hydrolase</keyword>
<comment type="caution">
    <text evidence="7">The sequence shown here is derived from an EMBL/GenBank/DDBJ whole genome shotgun (WGS) entry which is preliminary data.</text>
</comment>
<dbReference type="NCBIfam" id="NF001862">
    <property type="entry name" value="PRK00601.1"/>
    <property type="match status" value="1"/>
</dbReference>
<dbReference type="InterPro" id="IPR008181">
    <property type="entry name" value="dUTPase"/>
</dbReference>
<dbReference type="Proteomes" id="UP001589799">
    <property type="component" value="Unassembled WGS sequence"/>
</dbReference>
<dbReference type="NCBIfam" id="TIGR00576">
    <property type="entry name" value="dut"/>
    <property type="match status" value="1"/>
</dbReference>
<evidence type="ECO:0000256" key="1">
    <source>
        <dbReference type="ARBA" id="ARBA00006581"/>
    </source>
</evidence>
<dbReference type="EC" id="3.6.1.23" evidence="2"/>
<keyword evidence="4" id="KW-0546">Nucleotide metabolism</keyword>
<dbReference type="CDD" id="cd07557">
    <property type="entry name" value="trimeric_dUTPase"/>
    <property type="match status" value="1"/>
</dbReference>
<dbReference type="RefSeq" id="WP_377697644.1">
    <property type="nucleotide sequence ID" value="NZ_JBHLWE010000016.1"/>
</dbReference>
<dbReference type="PANTHER" id="PTHR11241">
    <property type="entry name" value="DEOXYURIDINE 5'-TRIPHOSPHATE NUCLEOTIDOHYDROLASE"/>
    <property type="match status" value="1"/>
</dbReference>
<dbReference type="EMBL" id="JBHLWE010000016">
    <property type="protein sequence ID" value="MFC0339959.1"/>
    <property type="molecule type" value="Genomic_DNA"/>
</dbReference>
<evidence type="ECO:0000259" key="6">
    <source>
        <dbReference type="Pfam" id="PF00692"/>
    </source>
</evidence>
<dbReference type="SUPFAM" id="SSF51283">
    <property type="entry name" value="dUTPase-like"/>
    <property type="match status" value="1"/>
</dbReference>
<accession>A0ABV6I1Z0</accession>
<dbReference type="GO" id="GO:0004170">
    <property type="term" value="F:dUTP diphosphatase activity"/>
    <property type="evidence" value="ECO:0007669"/>
    <property type="project" value="UniProtKB-EC"/>
</dbReference>
<evidence type="ECO:0000256" key="2">
    <source>
        <dbReference type="ARBA" id="ARBA00012379"/>
    </source>
</evidence>
<comment type="similarity">
    <text evidence="1">Belongs to the dUTPase family.</text>
</comment>
<sequence length="156" mass="16570">MQACPPVELKVLDARLRDWGLPDWQTPMAAALDLRACLDAPLALHPQAPAELVRSGIALHMADPHLAAVILPRSGLGHRTGLVMGNAAGLIDADYTDEILISAWNRNPPGSAPILIQPGERIAQMLFVPVIRPALVEVAEFSRTSGRMGGFGSTGV</sequence>
<evidence type="ECO:0000256" key="5">
    <source>
        <dbReference type="ARBA" id="ARBA00047686"/>
    </source>
</evidence>
<dbReference type="Pfam" id="PF00692">
    <property type="entry name" value="dUTPase"/>
    <property type="match status" value="1"/>
</dbReference>
<proteinExistence type="inferred from homology"/>
<dbReference type="Gene3D" id="2.70.40.10">
    <property type="match status" value="1"/>
</dbReference>
<dbReference type="InterPro" id="IPR036157">
    <property type="entry name" value="dUTPase-like_sf"/>
</dbReference>
<organism evidence="7 8">
    <name type="scientific">Paracoccus niistensis</name>
    <dbReference type="NCBI Taxonomy" id="632935"/>
    <lineage>
        <taxon>Bacteria</taxon>
        <taxon>Pseudomonadati</taxon>
        <taxon>Pseudomonadota</taxon>
        <taxon>Alphaproteobacteria</taxon>
        <taxon>Rhodobacterales</taxon>
        <taxon>Paracoccaceae</taxon>
        <taxon>Paracoccus</taxon>
    </lineage>
</organism>
<evidence type="ECO:0000313" key="7">
    <source>
        <dbReference type="EMBL" id="MFC0339959.1"/>
    </source>
</evidence>
<reference evidence="7 8" key="1">
    <citation type="submission" date="2024-09" db="EMBL/GenBank/DDBJ databases">
        <authorList>
            <person name="Sun Q."/>
            <person name="Mori K."/>
        </authorList>
    </citation>
    <scope>NUCLEOTIDE SEQUENCE [LARGE SCALE GENOMIC DNA]</scope>
    <source>
        <strain evidence="7 8">KCTC 22789</strain>
    </source>
</reference>
<protein>
    <recommendedName>
        <fullName evidence="2">dUTP diphosphatase</fullName>
        <ecNumber evidence="2">3.6.1.23</ecNumber>
    </recommendedName>
</protein>
<feature type="domain" description="dUTPase-like" evidence="6">
    <location>
        <begin position="19"/>
        <end position="155"/>
    </location>
</feature>
<evidence type="ECO:0000256" key="3">
    <source>
        <dbReference type="ARBA" id="ARBA00022801"/>
    </source>
</evidence>
<dbReference type="InterPro" id="IPR033704">
    <property type="entry name" value="dUTPase_trimeric"/>
</dbReference>
<comment type="catalytic activity">
    <reaction evidence="5">
        <text>dUTP + H2O = dUMP + diphosphate + H(+)</text>
        <dbReference type="Rhea" id="RHEA:10248"/>
        <dbReference type="ChEBI" id="CHEBI:15377"/>
        <dbReference type="ChEBI" id="CHEBI:15378"/>
        <dbReference type="ChEBI" id="CHEBI:33019"/>
        <dbReference type="ChEBI" id="CHEBI:61555"/>
        <dbReference type="ChEBI" id="CHEBI:246422"/>
        <dbReference type="EC" id="3.6.1.23"/>
    </reaction>
</comment>
<keyword evidence="8" id="KW-1185">Reference proteome</keyword>
<name>A0ABV6I1Z0_9RHOB</name>
<dbReference type="PANTHER" id="PTHR11241:SF0">
    <property type="entry name" value="DEOXYURIDINE 5'-TRIPHOSPHATE NUCLEOTIDOHYDROLASE"/>
    <property type="match status" value="1"/>
</dbReference>
<evidence type="ECO:0000313" key="8">
    <source>
        <dbReference type="Proteomes" id="UP001589799"/>
    </source>
</evidence>
<evidence type="ECO:0000256" key="4">
    <source>
        <dbReference type="ARBA" id="ARBA00023080"/>
    </source>
</evidence>
<dbReference type="InterPro" id="IPR029054">
    <property type="entry name" value="dUTPase-like"/>
</dbReference>